<dbReference type="InterPro" id="IPR050582">
    <property type="entry name" value="HAD-like_SerB"/>
</dbReference>
<evidence type="ECO:0000313" key="4">
    <source>
        <dbReference type="EMBL" id="MDT0619769.1"/>
    </source>
</evidence>
<keyword evidence="2" id="KW-0378">Hydrolase</keyword>
<evidence type="ECO:0000313" key="5">
    <source>
        <dbReference type="Proteomes" id="UP001259982"/>
    </source>
</evidence>
<accession>A0ABU3BBX3</accession>
<dbReference type="Gene3D" id="3.40.50.1000">
    <property type="entry name" value="HAD superfamily/HAD-like"/>
    <property type="match status" value="1"/>
</dbReference>
<dbReference type="PANTHER" id="PTHR43344:SF13">
    <property type="entry name" value="PHOSPHATASE RV3661-RELATED"/>
    <property type="match status" value="1"/>
</dbReference>
<evidence type="ECO:0000256" key="2">
    <source>
        <dbReference type="ARBA" id="ARBA00022801"/>
    </source>
</evidence>
<keyword evidence="3" id="KW-0460">Magnesium</keyword>
<dbReference type="NCBIfam" id="TIGR01488">
    <property type="entry name" value="HAD-SF-IB"/>
    <property type="match status" value="1"/>
</dbReference>
<dbReference type="InterPro" id="IPR006385">
    <property type="entry name" value="HAD_hydro_SerB1"/>
</dbReference>
<evidence type="ECO:0000256" key="3">
    <source>
        <dbReference type="ARBA" id="ARBA00022842"/>
    </source>
</evidence>
<dbReference type="EMBL" id="JAVRHY010000020">
    <property type="protein sequence ID" value="MDT0619769.1"/>
    <property type="molecule type" value="Genomic_DNA"/>
</dbReference>
<dbReference type="Gene3D" id="1.20.1440.100">
    <property type="entry name" value="SG protein - dephosphorylation function"/>
    <property type="match status" value="1"/>
</dbReference>
<protein>
    <submittedName>
        <fullName evidence="4">HAD family phosphatase</fullName>
    </submittedName>
</protein>
<keyword evidence="1" id="KW-0479">Metal-binding</keyword>
<dbReference type="SUPFAM" id="SSF56784">
    <property type="entry name" value="HAD-like"/>
    <property type="match status" value="1"/>
</dbReference>
<dbReference type="Proteomes" id="UP001259982">
    <property type="component" value="Unassembled WGS sequence"/>
</dbReference>
<dbReference type="InterPro" id="IPR036412">
    <property type="entry name" value="HAD-like_sf"/>
</dbReference>
<sequence length="231" mass="25724">MQLAAFDLDNTLLNGDSDYLWGRYICDQGVVDAAEFRRRNDAFHAQYLNGTLDIHAFQRFALQPLIDNPLKTMQTLRTRYVADCIEPVVAPGTPALIDCHRRRGDTLLIITATNRFITEPIAELLGVEYLLATDPEFVDGRYTGRIQGTPCFRDGKITRLEDWLAAHGPFEGITAYSDSHNDIPLLARADRAAAVDPDERLAEHARQQGWPVVSLVDQPGAEVFRTVTGAG</sequence>
<dbReference type="PANTHER" id="PTHR43344">
    <property type="entry name" value="PHOSPHOSERINE PHOSPHATASE"/>
    <property type="match status" value="1"/>
</dbReference>
<dbReference type="Pfam" id="PF12710">
    <property type="entry name" value="HAD"/>
    <property type="match status" value="1"/>
</dbReference>
<comment type="caution">
    <text evidence="4">The sequence shown here is derived from an EMBL/GenBank/DDBJ whole genome shotgun (WGS) entry which is preliminary data.</text>
</comment>
<dbReference type="InterPro" id="IPR023214">
    <property type="entry name" value="HAD_sf"/>
</dbReference>
<dbReference type="RefSeq" id="WP_311660414.1">
    <property type="nucleotide sequence ID" value="NZ_JAVRHY010000020.1"/>
</dbReference>
<name>A0ABU3BBX3_9GAMM</name>
<keyword evidence="5" id="KW-1185">Reference proteome</keyword>
<reference evidence="4 5" key="1">
    <citation type="submission" date="2023-09" db="EMBL/GenBank/DDBJ databases">
        <authorList>
            <person name="Rey-Velasco X."/>
        </authorList>
    </citation>
    <scope>NUCLEOTIDE SEQUENCE [LARGE SCALE GENOMIC DNA]</scope>
    <source>
        <strain evidence="4 5">P385</strain>
    </source>
</reference>
<evidence type="ECO:0000256" key="1">
    <source>
        <dbReference type="ARBA" id="ARBA00022723"/>
    </source>
</evidence>
<gene>
    <name evidence="4" type="ORF">RM531_14925</name>
</gene>
<dbReference type="NCBIfam" id="TIGR01490">
    <property type="entry name" value="HAD-SF-IB-hyp1"/>
    <property type="match status" value="1"/>
</dbReference>
<organism evidence="4 5">
    <name type="scientific">Spectribacter acetivorans</name>
    <dbReference type="NCBI Taxonomy" id="3075603"/>
    <lineage>
        <taxon>Bacteria</taxon>
        <taxon>Pseudomonadati</taxon>
        <taxon>Pseudomonadota</taxon>
        <taxon>Gammaproteobacteria</taxon>
        <taxon>Salinisphaerales</taxon>
        <taxon>Salinisphaeraceae</taxon>
        <taxon>Spectribacter</taxon>
    </lineage>
</organism>
<proteinExistence type="predicted"/>